<evidence type="ECO:0000313" key="2">
    <source>
        <dbReference type="Proteomes" id="UP000027734"/>
    </source>
</evidence>
<keyword evidence="2" id="KW-1185">Reference proteome</keyword>
<accession>A0A073IRC9</accession>
<organism evidence="1 2">
    <name type="scientific">Sulfitobacter donghicola DSW-25 = KCTC 12864 = JCM 14565</name>
    <dbReference type="NCBI Taxonomy" id="1300350"/>
    <lineage>
        <taxon>Bacteria</taxon>
        <taxon>Pseudomonadati</taxon>
        <taxon>Pseudomonadota</taxon>
        <taxon>Alphaproteobacteria</taxon>
        <taxon>Rhodobacterales</taxon>
        <taxon>Roseobacteraceae</taxon>
        <taxon>Sulfitobacter</taxon>
    </lineage>
</organism>
<sequence length="30" mass="3475">MSIQNAQFVRVFFARFSTTYMNSSQEVALT</sequence>
<protein>
    <submittedName>
        <fullName evidence="1">Uncharacterized protein</fullName>
    </submittedName>
</protein>
<name>A0A073IRC9_9RHOB</name>
<dbReference type="EMBL" id="JAMC01000011">
    <property type="protein sequence ID" value="KEJ87957.1"/>
    <property type="molecule type" value="Genomic_DNA"/>
</dbReference>
<evidence type="ECO:0000313" key="1">
    <source>
        <dbReference type="EMBL" id="KEJ87957.1"/>
    </source>
</evidence>
<reference evidence="1 2" key="1">
    <citation type="submission" date="2014-01" db="EMBL/GenBank/DDBJ databases">
        <title>Sulfitobacter donghicola JCM 14565 Genome Sequencing.</title>
        <authorList>
            <person name="Lai Q."/>
            <person name="Hong Z."/>
        </authorList>
    </citation>
    <scope>NUCLEOTIDE SEQUENCE [LARGE SCALE GENOMIC DNA]</scope>
    <source>
        <strain evidence="1 2">JCM 14565</strain>
    </source>
</reference>
<gene>
    <name evidence="1" type="ORF">DSW25_04215</name>
</gene>
<dbReference type="STRING" id="1300350.Z948_178"/>
<dbReference type="AlphaFoldDB" id="A0A073IRC9"/>
<proteinExistence type="predicted"/>
<comment type="caution">
    <text evidence="1">The sequence shown here is derived from an EMBL/GenBank/DDBJ whole genome shotgun (WGS) entry which is preliminary data.</text>
</comment>
<dbReference type="Proteomes" id="UP000027734">
    <property type="component" value="Unassembled WGS sequence"/>
</dbReference>